<dbReference type="OrthoDB" id="9788221at2"/>
<dbReference type="InterPro" id="IPR003719">
    <property type="entry name" value="Phenazine_PhzF-like"/>
</dbReference>
<dbReference type="Gene3D" id="3.10.310.10">
    <property type="entry name" value="Diaminopimelate Epimerase, Chain A, domain 1"/>
    <property type="match status" value="2"/>
</dbReference>
<feature type="active site" evidence="3">
    <location>
        <position position="46"/>
    </location>
</feature>
<dbReference type="PIRSF" id="PIRSF016184">
    <property type="entry name" value="PhzC_PhzF"/>
    <property type="match status" value="1"/>
</dbReference>
<dbReference type="NCBIfam" id="TIGR00654">
    <property type="entry name" value="PhzF_family"/>
    <property type="match status" value="1"/>
</dbReference>
<dbReference type="EMBL" id="MUBC01000006">
    <property type="protein sequence ID" value="ONM45145.1"/>
    <property type="molecule type" value="Genomic_DNA"/>
</dbReference>
<comment type="caution">
    <text evidence="4">The sequence shown here is derived from an EMBL/GenBank/DDBJ whole genome shotgun (WGS) entry which is preliminary data.</text>
</comment>
<evidence type="ECO:0000313" key="5">
    <source>
        <dbReference type="Proteomes" id="UP000242847"/>
    </source>
</evidence>
<dbReference type="RefSeq" id="WP_083724980.1">
    <property type="nucleotide sequence ID" value="NZ_FOUD01000014.1"/>
</dbReference>
<evidence type="ECO:0000256" key="3">
    <source>
        <dbReference type="PIRSR" id="PIRSR016184-1"/>
    </source>
</evidence>
<name>A0A1S8DI92_9GAMM</name>
<reference evidence="4 5" key="1">
    <citation type="submission" date="2017-01" db="EMBL/GenBank/DDBJ databases">
        <title>Draft genome sequence of Pseudomonas pachastrellae type strain CCUG 46540T from a deep sea.</title>
        <authorList>
            <person name="Gomila M."/>
            <person name="Mulet M."/>
            <person name="Lalucat J."/>
            <person name="Garcia-Valdes E."/>
        </authorList>
    </citation>
    <scope>NUCLEOTIDE SEQUENCE [LARGE SCALE GENOMIC DNA]</scope>
    <source>
        <strain evidence="4 5">CCUG 46540</strain>
    </source>
</reference>
<dbReference type="GO" id="GO:0016853">
    <property type="term" value="F:isomerase activity"/>
    <property type="evidence" value="ECO:0007669"/>
    <property type="project" value="UniProtKB-KW"/>
</dbReference>
<gene>
    <name evidence="4" type="ORF">BXT89_04125</name>
</gene>
<dbReference type="PANTHER" id="PTHR13774">
    <property type="entry name" value="PHENAZINE BIOSYNTHESIS PROTEIN"/>
    <property type="match status" value="1"/>
</dbReference>
<dbReference type="Pfam" id="PF02567">
    <property type="entry name" value="PhzC-PhzF"/>
    <property type="match status" value="1"/>
</dbReference>
<keyword evidence="2" id="KW-0413">Isomerase</keyword>
<comment type="similarity">
    <text evidence="1">Belongs to the PhzF family.</text>
</comment>
<evidence type="ECO:0000256" key="2">
    <source>
        <dbReference type="ARBA" id="ARBA00023235"/>
    </source>
</evidence>
<dbReference type="AlphaFoldDB" id="A0A1S8DI92"/>
<dbReference type="GO" id="GO:0005737">
    <property type="term" value="C:cytoplasm"/>
    <property type="evidence" value="ECO:0007669"/>
    <property type="project" value="TreeGrafter"/>
</dbReference>
<evidence type="ECO:0000256" key="1">
    <source>
        <dbReference type="ARBA" id="ARBA00008270"/>
    </source>
</evidence>
<protein>
    <submittedName>
        <fullName evidence="4">Phenazine biosynthesis protein PhzF</fullName>
    </submittedName>
</protein>
<evidence type="ECO:0000313" key="4">
    <source>
        <dbReference type="EMBL" id="ONM45145.1"/>
    </source>
</evidence>
<sequence>MKLALYQVDAFTDRLFGGNYAAVMPLPHWLDDAVLQAIAAENNVSETAFLVEQQPGHFAIRWFSPLAEIDFCGHATLASAHVLFSRDPACQALTFSAAAVGDLQLTRGESGLIHMSAPLLPPVAVTQAPPELLAGLSLSPEQVLVSDQAWFALYPDEDAVHTLQADPQRLARLAPRDVVATAPGREVDFVSRYFWPANGGLEDMVTGSIHAGLAPLWAERLGRRTLHAYQASARGGHLYCEVGDDRVQISGHAVLYLEGLVHLPEGLEGAVSVA</sequence>
<organism evidence="4 5">
    <name type="scientific">Halopseudomonas pachastrellae</name>
    <dbReference type="NCBI Taxonomy" id="254161"/>
    <lineage>
        <taxon>Bacteria</taxon>
        <taxon>Pseudomonadati</taxon>
        <taxon>Pseudomonadota</taxon>
        <taxon>Gammaproteobacteria</taxon>
        <taxon>Pseudomonadales</taxon>
        <taxon>Pseudomonadaceae</taxon>
        <taxon>Halopseudomonas</taxon>
    </lineage>
</organism>
<keyword evidence="5" id="KW-1185">Reference proteome</keyword>
<dbReference type="SUPFAM" id="SSF54506">
    <property type="entry name" value="Diaminopimelate epimerase-like"/>
    <property type="match status" value="1"/>
</dbReference>
<dbReference type="Proteomes" id="UP000242847">
    <property type="component" value="Unassembled WGS sequence"/>
</dbReference>
<proteinExistence type="inferred from homology"/>
<dbReference type="PANTHER" id="PTHR13774:SF17">
    <property type="entry name" value="PHENAZINE BIOSYNTHESIS-LIKE DOMAIN-CONTAINING PROTEIN"/>
    <property type="match status" value="1"/>
</dbReference>
<dbReference type="STRING" id="254161.SAMN05216256_11455"/>
<accession>A0A1S8DI92</accession>